<protein>
    <submittedName>
        <fullName evidence="1">Nucleolar protein gar2-related isoform 2</fullName>
    </submittedName>
</protein>
<gene>
    <name evidence="1" type="ORF">G2W53_002529</name>
</gene>
<dbReference type="AlphaFoldDB" id="A0A835CKF1"/>
<name>A0A835CKF1_9FABA</name>
<organism evidence="1 2">
    <name type="scientific">Senna tora</name>
    <dbReference type="NCBI Taxonomy" id="362788"/>
    <lineage>
        <taxon>Eukaryota</taxon>
        <taxon>Viridiplantae</taxon>
        <taxon>Streptophyta</taxon>
        <taxon>Embryophyta</taxon>
        <taxon>Tracheophyta</taxon>
        <taxon>Spermatophyta</taxon>
        <taxon>Magnoliopsida</taxon>
        <taxon>eudicotyledons</taxon>
        <taxon>Gunneridae</taxon>
        <taxon>Pentapetalae</taxon>
        <taxon>rosids</taxon>
        <taxon>fabids</taxon>
        <taxon>Fabales</taxon>
        <taxon>Fabaceae</taxon>
        <taxon>Caesalpinioideae</taxon>
        <taxon>Cassia clade</taxon>
        <taxon>Senna</taxon>
    </lineage>
</organism>
<dbReference type="EMBL" id="JAAIUW010000001">
    <property type="protein sequence ID" value="KAF7845624.1"/>
    <property type="molecule type" value="Genomic_DNA"/>
</dbReference>
<proteinExistence type="predicted"/>
<evidence type="ECO:0000313" key="1">
    <source>
        <dbReference type="EMBL" id="KAF7845624.1"/>
    </source>
</evidence>
<sequence length="177" mass="20334">MESKSRNLKLSYHELKLKADASVMLLRDKSIVFNCNNYHLILELMAFNLDIVHGDIHQPILHCPQELTLCNRFVLYVHMLCQCCAPCRPLKSTTREKCDNLSDLLNSYAPKKTCLWTKMSDKVFPSITLPLIKWILCNFTPDEFYLDPVPRAVLEALNAEVDFTSHHDVVATPSKVK</sequence>
<accession>A0A835CKF1</accession>
<reference evidence="1" key="1">
    <citation type="submission" date="2020-09" db="EMBL/GenBank/DDBJ databases">
        <title>Genome-Enabled Discovery of Anthraquinone Biosynthesis in Senna tora.</title>
        <authorList>
            <person name="Kang S.-H."/>
            <person name="Pandey R.P."/>
            <person name="Lee C.-M."/>
            <person name="Sim J.-S."/>
            <person name="Jeong J.-T."/>
            <person name="Choi B.-S."/>
            <person name="Jung M."/>
            <person name="Ginzburg D."/>
            <person name="Zhao K."/>
            <person name="Won S.Y."/>
            <person name="Oh T.-J."/>
            <person name="Yu Y."/>
            <person name="Kim N.-H."/>
            <person name="Lee O.R."/>
            <person name="Lee T.-H."/>
            <person name="Bashyal P."/>
            <person name="Kim T.-S."/>
            <person name="Lee W.-H."/>
            <person name="Kawkins C."/>
            <person name="Kim C.-K."/>
            <person name="Kim J.S."/>
            <person name="Ahn B.O."/>
            <person name="Rhee S.Y."/>
            <person name="Sohng J.K."/>
        </authorList>
    </citation>
    <scope>NUCLEOTIDE SEQUENCE</scope>
    <source>
        <tissue evidence="1">Leaf</tissue>
    </source>
</reference>
<keyword evidence="2" id="KW-1185">Reference proteome</keyword>
<dbReference type="Proteomes" id="UP000634136">
    <property type="component" value="Unassembled WGS sequence"/>
</dbReference>
<comment type="caution">
    <text evidence="1">The sequence shown here is derived from an EMBL/GenBank/DDBJ whole genome shotgun (WGS) entry which is preliminary data.</text>
</comment>
<evidence type="ECO:0000313" key="2">
    <source>
        <dbReference type="Proteomes" id="UP000634136"/>
    </source>
</evidence>
<dbReference type="OrthoDB" id="20172at2759"/>